<dbReference type="GO" id="GO:0005975">
    <property type="term" value="P:carbohydrate metabolic process"/>
    <property type="evidence" value="ECO:0007669"/>
    <property type="project" value="InterPro"/>
</dbReference>
<gene>
    <name evidence="3" type="ORF">F4560_000062</name>
</gene>
<dbReference type="Proteomes" id="UP000552097">
    <property type="component" value="Unassembled WGS sequence"/>
</dbReference>
<comment type="caution">
    <text evidence="3">The sequence shown here is derived from an EMBL/GenBank/DDBJ whole genome shotgun (WGS) entry which is preliminary data.</text>
</comment>
<feature type="region of interest" description="Disordered" evidence="1">
    <location>
        <begin position="160"/>
        <end position="180"/>
    </location>
</feature>
<feature type="domain" description="Mannosylglycerate hydrolase MGH1-like glycoside hydrolase" evidence="2">
    <location>
        <begin position="126"/>
        <end position="428"/>
    </location>
</feature>
<feature type="compositionally biased region" description="Polar residues" evidence="1">
    <location>
        <begin position="163"/>
        <end position="180"/>
    </location>
</feature>
<dbReference type="InterPro" id="IPR008928">
    <property type="entry name" value="6-hairpin_glycosidase_sf"/>
</dbReference>
<dbReference type="InterPro" id="IPR012341">
    <property type="entry name" value="6hp_glycosidase-like_sf"/>
</dbReference>
<dbReference type="EMBL" id="JACHMO010000001">
    <property type="protein sequence ID" value="MBB5800294.1"/>
    <property type="molecule type" value="Genomic_DNA"/>
</dbReference>
<keyword evidence="4" id="KW-1185">Reference proteome</keyword>
<accession>A0A7W9LY04</accession>
<evidence type="ECO:0000313" key="4">
    <source>
        <dbReference type="Proteomes" id="UP000552097"/>
    </source>
</evidence>
<proteinExistence type="predicted"/>
<dbReference type="SUPFAM" id="SSF48208">
    <property type="entry name" value="Six-hairpin glycosidases"/>
    <property type="match status" value="1"/>
</dbReference>
<evidence type="ECO:0000256" key="1">
    <source>
        <dbReference type="SAM" id="MobiDB-lite"/>
    </source>
</evidence>
<dbReference type="InterPro" id="IPR054491">
    <property type="entry name" value="MGH1-like_GH"/>
</dbReference>
<organism evidence="3 4">
    <name type="scientific">Saccharothrix ecbatanensis</name>
    <dbReference type="NCBI Taxonomy" id="1105145"/>
    <lineage>
        <taxon>Bacteria</taxon>
        <taxon>Bacillati</taxon>
        <taxon>Actinomycetota</taxon>
        <taxon>Actinomycetes</taxon>
        <taxon>Pseudonocardiales</taxon>
        <taxon>Pseudonocardiaceae</taxon>
        <taxon>Saccharothrix</taxon>
    </lineage>
</organism>
<evidence type="ECO:0000259" key="2">
    <source>
        <dbReference type="Pfam" id="PF22422"/>
    </source>
</evidence>
<dbReference type="RefSeq" id="WP_184914552.1">
    <property type="nucleotide sequence ID" value="NZ_JACHMO010000001.1"/>
</dbReference>
<evidence type="ECO:0000313" key="3">
    <source>
        <dbReference type="EMBL" id="MBB5800294.1"/>
    </source>
</evidence>
<name>A0A7W9LY04_9PSEU</name>
<dbReference type="AlphaFoldDB" id="A0A7W9LY04"/>
<protein>
    <recommendedName>
        <fullName evidence="2">Mannosylglycerate hydrolase MGH1-like glycoside hydrolase domain-containing protein</fullName>
    </recommendedName>
</protein>
<dbReference type="Pfam" id="PF22422">
    <property type="entry name" value="MGH1-like_GH"/>
    <property type="match status" value="1"/>
</dbReference>
<dbReference type="Gene3D" id="2.60.120.260">
    <property type="entry name" value="Galactose-binding domain-like"/>
    <property type="match status" value="1"/>
</dbReference>
<reference evidence="3 4" key="1">
    <citation type="submission" date="2020-08" db="EMBL/GenBank/DDBJ databases">
        <title>Sequencing the genomes of 1000 actinobacteria strains.</title>
        <authorList>
            <person name="Klenk H.-P."/>
        </authorList>
    </citation>
    <scope>NUCLEOTIDE SEQUENCE [LARGE SCALE GENOMIC DNA]</scope>
    <source>
        <strain evidence="3 4">DSM 45486</strain>
    </source>
</reference>
<sequence length="826" mass="88284">MALLAGSVGVTAAPTAHAGSDCSLPAPGRFQDATGSATLSVIAVDAQCLRTYRLVSSITGERLFRELPGTPVLRTGSAMLDGLYAMAHDDAELNKTDQVSDGSYNFGNPTPCPGGCYITGKSWTYVWTRDVSYSADLGLAAVDPARMRDTLLFKLSDRRDGSGDTQIIQDTGTGGSHPNSTDRVVWALGASEILDWLPDGERQSFATKAFDAIRNTVEYDRKVVYDPTDGLYLGEQSFLDWREQSYPAWTKDDVAPIATSRALSTNVVHWSALDAAARLASGAGDHGAAAKYRGWADSLATAIRTRFWLPRQGQFSQMLTTELDTAPVRRYDALATSLAVLTGVATADQAAQAVRNYPMTPHGPAVIWPQQQDIPAYHNNGIWPFATAYLMRAAAKVGNDGVATAQARSLVRGAALFGTNKENLNLLTGGTDTEINSDRQLWSVAGMMSMVQQSVFGVDARPDGLRVAPFVPAQLRVEHFAGSDRAVLHNLRYRGRTLNVELRFPQTSIRQGAYVVRSSTLNGRQIPAGTAITESMLGSGESTLVVQLDPPTSSTAAPVPVDTSAKEALYGPRTPAVRDVSVVDGRVRLGVDAAGEDPARVTMDVLRDGSVIAQGVPVTSTWTDGGSAGLGTDSYCYSVRLTYTSSGNTSQHAQPNCYWGPGYDRVLKVAGDGFEAVGGYRSANANGTYYANWGNAPGDRLTARIRPTVTGDYLLQADAAVGKPINTGVGGGIKLLRVVEDASGAVVTERPIAMPNTGSWSRVNHSTFVDAHLTAGREYRVELVNDRTAVNMSYFTTNAAYNDTMGGHFNYNDVFAIKALLKKATG</sequence>
<dbReference type="Gene3D" id="1.50.10.10">
    <property type="match status" value="1"/>
</dbReference>